<dbReference type="KEGG" id="ccal:108627740"/>
<dbReference type="GeneID" id="108627740"/>
<feature type="region of interest" description="Disordered" evidence="1">
    <location>
        <begin position="65"/>
        <end position="103"/>
    </location>
</feature>
<gene>
    <name evidence="4" type="primary">LOC108627740</name>
</gene>
<reference evidence="4" key="1">
    <citation type="submission" date="2025-08" db="UniProtKB">
        <authorList>
            <consortium name="RefSeq"/>
        </authorList>
    </citation>
    <scope>IDENTIFICATION</scope>
    <source>
        <tissue evidence="4">Whole body</tissue>
    </source>
</reference>
<evidence type="ECO:0000313" key="3">
    <source>
        <dbReference type="Proteomes" id="UP000694925"/>
    </source>
</evidence>
<feature type="compositionally biased region" description="Basic and acidic residues" evidence="1">
    <location>
        <begin position="93"/>
        <end position="103"/>
    </location>
</feature>
<keyword evidence="3" id="KW-1185">Reference proteome</keyword>
<dbReference type="FunFam" id="2.30.130.30:FF:000006">
    <property type="entry name" value="Putative_zinc_finger_motif_-_C2HC5-type /ASCH_domain_containing_protein_-_putative"/>
    <property type="match status" value="1"/>
</dbReference>
<proteinExistence type="predicted"/>
<evidence type="ECO:0000256" key="1">
    <source>
        <dbReference type="SAM" id="MobiDB-lite"/>
    </source>
</evidence>
<dbReference type="GO" id="GO:0008270">
    <property type="term" value="F:zinc ion binding"/>
    <property type="evidence" value="ECO:0007669"/>
    <property type="project" value="InterPro"/>
</dbReference>
<evidence type="ECO:0000259" key="2">
    <source>
        <dbReference type="SMART" id="SM01022"/>
    </source>
</evidence>
<name>A0AAJ7J4G9_9HYME</name>
<dbReference type="InterPro" id="IPR009349">
    <property type="entry name" value="TRIP4/RQT4_C2HC5_Znf"/>
</dbReference>
<dbReference type="GO" id="GO:0005634">
    <property type="term" value="C:nucleus"/>
    <property type="evidence" value="ECO:0007669"/>
    <property type="project" value="InterPro"/>
</dbReference>
<dbReference type="GO" id="GO:0180022">
    <property type="term" value="C:RQC-trigger complex"/>
    <property type="evidence" value="ECO:0007669"/>
    <property type="project" value="InterPro"/>
</dbReference>
<accession>A0AAJ7J4G9</accession>
<dbReference type="InterPro" id="IPR015947">
    <property type="entry name" value="PUA-like_sf"/>
</dbReference>
<feature type="domain" description="ASCH" evidence="2">
    <location>
        <begin position="368"/>
        <end position="477"/>
    </location>
</feature>
<dbReference type="RefSeq" id="XP_017884641.1">
    <property type="nucleotide sequence ID" value="XM_018029152.2"/>
</dbReference>
<dbReference type="Pfam" id="PF23134">
    <property type="entry name" value="TRIP4_3rd"/>
    <property type="match status" value="1"/>
</dbReference>
<dbReference type="Pfam" id="PF23135">
    <property type="entry name" value="TRI4_N"/>
    <property type="match status" value="1"/>
</dbReference>
<dbReference type="SMART" id="SM01022">
    <property type="entry name" value="ASCH"/>
    <property type="match status" value="1"/>
</dbReference>
<dbReference type="GO" id="GO:0072344">
    <property type="term" value="P:rescue of stalled ribosome"/>
    <property type="evidence" value="ECO:0007669"/>
    <property type="project" value="InterPro"/>
</dbReference>
<evidence type="ECO:0000313" key="4">
    <source>
        <dbReference type="RefSeq" id="XP_017884641.1"/>
    </source>
</evidence>
<dbReference type="PANTHER" id="PTHR12963:SF4">
    <property type="entry name" value="ACTIVATING SIGNAL COINTEGRATOR 1"/>
    <property type="match status" value="1"/>
</dbReference>
<dbReference type="AlphaFoldDB" id="A0AAJ7J4G9"/>
<dbReference type="CDD" id="cd06554">
    <property type="entry name" value="ASCH_ASC-1_like"/>
    <property type="match status" value="1"/>
</dbReference>
<protein>
    <submittedName>
        <fullName evidence="4">Activating signal cointegrator 1 isoform X1</fullName>
    </submittedName>
</protein>
<dbReference type="InterPro" id="IPR007374">
    <property type="entry name" value="ASCH_domain"/>
</dbReference>
<dbReference type="Pfam" id="PF06221">
    <property type="entry name" value="zf-C2HC5"/>
    <property type="match status" value="1"/>
</dbReference>
<feature type="compositionally biased region" description="Basic and acidic residues" evidence="1">
    <location>
        <begin position="68"/>
        <end position="83"/>
    </location>
</feature>
<dbReference type="InterPro" id="IPR039128">
    <property type="entry name" value="TRIP4-like"/>
</dbReference>
<dbReference type="PANTHER" id="PTHR12963">
    <property type="entry name" value="THYROID RECEPTOR INTERACTING PROTEIN RELATED"/>
    <property type="match status" value="1"/>
</dbReference>
<sequence>MERWMRNKLSEILDFPVTEQLITHITSMENVRDVDEYLRSFLDPNNVKHTQFIEDVKKQRVTIGKDQAGYKKANDTVDNTRKKQNDKKKNKGKGKENKESKQVQEIAQEKMEKKKTKFVNLYSQEGKSAILFKGRHKCNCEATKHNLINNCLNCGRIVCTQEGSGPCFFCEELVCSQEEQAILSNNSKQSDRLHNKLINHKPNNNALEESIKQRDKLLEYDRDGVQCTKVIDDQNDYYQWNNIWLPAEQRSKLKKLEDEMHQRKHMTRLDRKVNLTFDFMGREVREEKQADDIDEISDDYLQEISESVDEIQGSNICPTIEFNPTYMESEDREMNVQTRTLRTRIPSRTSSIIQDKEYLEMSDPGLCLSMHQPYASLLVSGIKIHEGRTWYSSHRGRLWIAATSKTPNMEEISKIEHAYRVLKDERLRFPETYPTSCLLGCVTVVDVLPQEEYRKRYPEGESDSPYVFICEDFFVLPIKFPIQGKHKIYKLDTKIHHAVQKMLEKCTKNTHDVKK</sequence>
<dbReference type="Pfam" id="PF04266">
    <property type="entry name" value="ASCH"/>
    <property type="match status" value="1"/>
</dbReference>
<organism evidence="3 4">
    <name type="scientific">Ceratina calcarata</name>
    <dbReference type="NCBI Taxonomy" id="156304"/>
    <lineage>
        <taxon>Eukaryota</taxon>
        <taxon>Metazoa</taxon>
        <taxon>Ecdysozoa</taxon>
        <taxon>Arthropoda</taxon>
        <taxon>Hexapoda</taxon>
        <taxon>Insecta</taxon>
        <taxon>Pterygota</taxon>
        <taxon>Neoptera</taxon>
        <taxon>Endopterygota</taxon>
        <taxon>Hymenoptera</taxon>
        <taxon>Apocrita</taxon>
        <taxon>Aculeata</taxon>
        <taxon>Apoidea</taxon>
        <taxon>Anthophila</taxon>
        <taxon>Apidae</taxon>
        <taxon>Ceratina</taxon>
        <taxon>Zadontomerus</taxon>
    </lineage>
</organism>
<dbReference type="InterPro" id="IPR056994">
    <property type="entry name" value="TRI4_N"/>
</dbReference>
<dbReference type="InterPro" id="IPR056993">
    <property type="entry name" value="TRIP4_3rd_dom"/>
</dbReference>
<dbReference type="Proteomes" id="UP000694925">
    <property type="component" value="Unplaced"/>
</dbReference>
<dbReference type="SUPFAM" id="SSF88697">
    <property type="entry name" value="PUA domain-like"/>
    <property type="match status" value="1"/>
</dbReference>
<dbReference type="Gene3D" id="2.30.130.30">
    <property type="entry name" value="Hypothetical protein"/>
    <property type="match status" value="1"/>
</dbReference>